<dbReference type="InterPro" id="IPR015813">
    <property type="entry name" value="Pyrv/PenolPyrv_kinase-like_dom"/>
</dbReference>
<organism evidence="14 15">
    <name type="scientific">Glycocaulis alkaliphilus</name>
    <dbReference type="NCBI Taxonomy" id="1434191"/>
    <lineage>
        <taxon>Bacteria</taxon>
        <taxon>Pseudomonadati</taxon>
        <taxon>Pseudomonadota</taxon>
        <taxon>Alphaproteobacteria</taxon>
        <taxon>Maricaulales</taxon>
        <taxon>Maricaulaceae</taxon>
        <taxon>Glycocaulis</taxon>
    </lineage>
</organism>
<dbReference type="GO" id="GO:0009401">
    <property type="term" value="P:phosphoenolpyruvate-dependent sugar phosphotransferase system"/>
    <property type="evidence" value="ECO:0007669"/>
    <property type="project" value="UniProtKB-KW"/>
</dbReference>
<dbReference type="GO" id="GO:0005737">
    <property type="term" value="C:cytoplasm"/>
    <property type="evidence" value="ECO:0007669"/>
    <property type="project" value="UniProtKB-SubCell"/>
</dbReference>
<keyword evidence="13" id="KW-0460">Magnesium</keyword>
<evidence type="ECO:0000313" key="14">
    <source>
        <dbReference type="EMBL" id="AZU04942.1"/>
    </source>
</evidence>
<dbReference type="GO" id="GO:0008965">
    <property type="term" value="F:phosphoenolpyruvate-protein phosphotransferase activity"/>
    <property type="evidence" value="ECO:0007669"/>
    <property type="project" value="UniProtKB-EC"/>
</dbReference>
<dbReference type="InterPro" id="IPR008279">
    <property type="entry name" value="PEP-util_enz_mobile_dom"/>
</dbReference>
<evidence type="ECO:0000256" key="2">
    <source>
        <dbReference type="ARBA" id="ARBA00001946"/>
    </source>
</evidence>
<dbReference type="InterPro" id="IPR029016">
    <property type="entry name" value="GAF-like_dom_sf"/>
</dbReference>
<dbReference type="Gene3D" id="1.10.274.10">
    <property type="entry name" value="PtsI, HPr-binding domain"/>
    <property type="match status" value="1"/>
</dbReference>
<evidence type="ECO:0000256" key="3">
    <source>
        <dbReference type="ARBA" id="ARBA00004496"/>
    </source>
</evidence>
<dbReference type="InterPro" id="IPR008731">
    <property type="entry name" value="PTS_EIN"/>
</dbReference>
<evidence type="ECO:0000256" key="7">
    <source>
        <dbReference type="ARBA" id="ARBA00022490"/>
    </source>
</evidence>
<evidence type="ECO:0000256" key="4">
    <source>
        <dbReference type="ARBA" id="ARBA00007837"/>
    </source>
</evidence>
<dbReference type="SUPFAM" id="SSF47831">
    <property type="entry name" value="Enzyme I of the PEP:sugar phosphotransferase system HPr-binding (sub)domain"/>
    <property type="match status" value="1"/>
</dbReference>
<dbReference type="Gene3D" id="3.50.30.10">
    <property type="entry name" value="Phosphohistidine domain"/>
    <property type="match status" value="1"/>
</dbReference>
<evidence type="ECO:0000256" key="12">
    <source>
        <dbReference type="ARBA" id="ARBA00022777"/>
    </source>
</evidence>
<dbReference type="KEGG" id="gak:X907_2427"/>
<dbReference type="Pfam" id="PF01590">
    <property type="entry name" value="GAF"/>
    <property type="match status" value="1"/>
</dbReference>
<dbReference type="InterPro" id="IPR036637">
    <property type="entry name" value="Phosphohistidine_dom_sf"/>
</dbReference>
<evidence type="ECO:0000256" key="11">
    <source>
        <dbReference type="ARBA" id="ARBA00022723"/>
    </source>
</evidence>
<dbReference type="AlphaFoldDB" id="A0A3T0ECB9"/>
<evidence type="ECO:0000256" key="6">
    <source>
        <dbReference type="ARBA" id="ARBA00022448"/>
    </source>
</evidence>
<protein>
    <recommendedName>
        <fullName evidence="5">phosphoenolpyruvate--protein phosphotransferase</fullName>
        <ecNumber evidence="5">2.7.3.9</ecNumber>
    </recommendedName>
</protein>
<dbReference type="InterPro" id="IPR040442">
    <property type="entry name" value="Pyrv_kinase-like_dom_sf"/>
</dbReference>
<dbReference type="EC" id="2.7.3.9" evidence="5"/>
<reference evidence="14 15" key="1">
    <citation type="submission" date="2016-12" db="EMBL/GenBank/DDBJ databases">
        <title>The genome of dimorphic prosthecate Glycocaulis alkaliphilus 6b-8t, isolated from crude oil dictates its adaptability in petroleum environments.</title>
        <authorList>
            <person name="Wu X.-L."/>
            <person name="Geng S."/>
        </authorList>
    </citation>
    <scope>NUCLEOTIDE SEQUENCE [LARGE SCALE GENOMIC DNA]</scope>
    <source>
        <strain evidence="14 15">6B-8</strain>
    </source>
</reference>
<dbReference type="Pfam" id="PF05524">
    <property type="entry name" value="PEP-utilisers_N"/>
    <property type="match status" value="1"/>
</dbReference>
<evidence type="ECO:0000256" key="5">
    <source>
        <dbReference type="ARBA" id="ARBA00012232"/>
    </source>
</evidence>
<sequence>MTLEKPMLDRTGLRGPRRLLQRIRDLMAQQDQAQARLDRLTRIIAEETGSDVCSIYLVLPSGALELSATHGLKAEAVHSLRLARDEGLVGLVAQRARPLSVEDAPSHPRFAYKPETGEEPFKSFVGVPVLRGGRLVGVLTAQSMSARPSTEEEIETLQTVAMLLAEIVASGELVRAEAFSDLELRASGPERYAGVALAPGITMGVAVVHEPHVNSARMIAEDAEAEEARLDSAIADLRRGLDELLESGRAPIGTPSRDVLDAYRMFAHDRGWTGQLREAVRSGLTAEAAVERVRNEHRARLMKAREAHFRERLHDLEDLANRLLRHLAGPDAVRALADLPPNAIVVARSIGPAELMELDRSRLAGLATEEGSATSHAAIVAKALGIPMVGQVEGALDRVEDGDTLIIDGEFGILHVRPGDEVLTAYAERMEGLSRANQAYAARRDEPAVTATGVAMELSMNAGLLIEMPRLAETGAAGVGLFRTEFQFMISHTLPRVSAQIEMYRAVLKAAGGRPVVFRTLDLGGDKVTRFIPELREPNPALGWRALRMGLDRPALTRYQLRALVRASAGQGLKVLFPMVADIGELSRARDLLYTELELARRHGHGVPERVETGLMIETPAVAFAPEPYLALCDFAAVGANDLMQYFFAADRQNPQVAQRYDVLNPAPLALLQSVREACDAAGKPVSVCGEMAGKPLEACVLAGLGYRRLSMSAASIGPVKAALAECDAGRLGTWLASEMGATRPGTDKSLREKLIAAAQEAGISSRLVDNRAAF</sequence>
<dbReference type="InterPro" id="IPR003018">
    <property type="entry name" value="GAF"/>
</dbReference>
<keyword evidence="14" id="KW-0670">Pyruvate</keyword>
<dbReference type="Gene3D" id="3.20.20.60">
    <property type="entry name" value="Phosphoenolpyruvate-binding domains"/>
    <property type="match status" value="1"/>
</dbReference>
<keyword evidence="10" id="KW-0598">Phosphotransferase system</keyword>
<keyword evidence="12" id="KW-0418">Kinase</keyword>
<dbReference type="RefSeq" id="WP_233352345.1">
    <property type="nucleotide sequence ID" value="NZ_BMFB01000001.1"/>
</dbReference>
<dbReference type="Gene3D" id="3.30.450.40">
    <property type="match status" value="1"/>
</dbReference>
<keyword evidence="11" id="KW-0479">Metal-binding</keyword>
<comment type="cofactor">
    <cofactor evidence="2">
        <name>Mg(2+)</name>
        <dbReference type="ChEBI" id="CHEBI:18420"/>
    </cofactor>
</comment>
<dbReference type="GO" id="GO:0046872">
    <property type="term" value="F:metal ion binding"/>
    <property type="evidence" value="ECO:0007669"/>
    <property type="project" value="UniProtKB-KW"/>
</dbReference>
<evidence type="ECO:0000256" key="1">
    <source>
        <dbReference type="ARBA" id="ARBA00000683"/>
    </source>
</evidence>
<dbReference type="GO" id="GO:0016301">
    <property type="term" value="F:kinase activity"/>
    <property type="evidence" value="ECO:0007669"/>
    <property type="project" value="UniProtKB-KW"/>
</dbReference>
<dbReference type="PANTHER" id="PTHR46244:SF6">
    <property type="entry name" value="PHOSPHOENOLPYRUVATE-PROTEIN PHOSPHOTRANSFERASE"/>
    <property type="match status" value="1"/>
</dbReference>
<dbReference type="PRINTS" id="PR01736">
    <property type="entry name" value="PHPHTRNFRASE"/>
</dbReference>
<dbReference type="InterPro" id="IPR036618">
    <property type="entry name" value="PtsI_HPr-bd_sf"/>
</dbReference>
<name>A0A3T0ECB9_9PROT</name>
<keyword evidence="15" id="KW-1185">Reference proteome</keyword>
<comment type="similarity">
    <text evidence="4">Belongs to the PEP-utilizing enzyme family.</text>
</comment>
<dbReference type="InterPro" id="IPR050499">
    <property type="entry name" value="PEP-utilizing_PTS_enzyme"/>
</dbReference>
<gene>
    <name evidence="14" type="ORF">X907_2427</name>
</gene>
<accession>A0A3T0ECB9</accession>
<dbReference type="Proteomes" id="UP000286954">
    <property type="component" value="Chromosome"/>
</dbReference>
<evidence type="ECO:0000256" key="13">
    <source>
        <dbReference type="ARBA" id="ARBA00022842"/>
    </source>
</evidence>
<dbReference type="InterPro" id="IPR000121">
    <property type="entry name" value="PEP_util_C"/>
</dbReference>
<evidence type="ECO:0000256" key="10">
    <source>
        <dbReference type="ARBA" id="ARBA00022683"/>
    </source>
</evidence>
<proteinExistence type="inferred from homology"/>
<dbReference type="SUPFAM" id="SSF52009">
    <property type="entry name" value="Phosphohistidine domain"/>
    <property type="match status" value="1"/>
</dbReference>
<comment type="subcellular location">
    <subcellularLocation>
        <location evidence="3">Cytoplasm</location>
    </subcellularLocation>
</comment>
<dbReference type="Pfam" id="PF00391">
    <property type="entry name" value="PEP-utilizers"/>
    <property type="match status" value="1"/>
</dbReference>
<dbReference type="PANTHER" id="PTHR46244">
    <property type="entry name" value="PHOSPHOENOLPYRUVATE-PROTEIN PHOSPHOTRANSFERASE"/>
    <property type="match status" value="1"/>
</dbReference>
<evidence type="ECO:0000256" key="8">
    <source>
        <dbReference type="ARBA" id="ARBA00022597"/>
    </source>
</evidence>
<comment type="catalytic activity">
    <reaction evidence="1">
        <text>L-histidyl-[protein] + phosphoenolpyruvate = N(pros)-phospho-L-histidyl-[protein] + pyruvate</text>
        <dbReference type="Rhea" id="RHEA:23880"/>
        <dbReference type="Rhea" id="RHEA-COMP:9745"/>
        <dbReference type="Rhea" id="RHEA-COMP:9746"/>
        <dbReference type="ChEBI" id="CHEBI:15361"/>
        <dbReference type="ChEBI" id="CHEBI:29979"/>
        <dbReference type="ChEBI" id="CHEBI:58702"/>
        <dbReference type="ChEBI" id="CHEBI:64837"/>
        <dbReference type="EC" id="2.7.3.9"/>
    </reaction>
</comment>
<keyword evidence="8" id="KW-0762">Sugar transport</keyword>
<dbReference type="SMART" id="SM00065">
    <property type="entry name" value="GAF"/>
    <property type="match status" value="1"/>
</dbReference>
<dbReference type="SUPFAM" id="SSF55781">
    <property type="entry name" value="GAF domain-like"/>
    <property type="match status" value="1"/>
</dbReference>
<keyword evidence="6" id="KW-0813">Transport</keyword>
<keyword evidence="7" id="KW-0963">Cytoplasm</keyword>
<evidence type="ECO:0000256" key="9">
    <source>
        <dbReference type="ARBA" id="ARBA00022679"/>
    </source>
</evidence>
<dbReference type="EMBL" id="CP018911">
    <property type="protein sequence ID" value="AZU04942.1"/>
    <property type="molecule type" value="Genomic_DNA"/>
</dbReference>
<dbReference type="SUPFAM" id="SSF51621">
    <property type="entry name" value="Phosphoenolpyruvate/pyruvate domain"/>
    <property type="match status" value="1"/>
</dbReference>
<dbReference type="NCBIfam" id="TIGR01417">
    <property type="entry name" value="PTS_I_fam"/>
    <property type="match status" value="1"/>
</dbReference>
<keyword evidence="9 14" id="KW-0808">Transferase</keyword>
<dbReference type="Pfam" id="PF02896">
    <property type="entry name" value="PEP-utilizers_C"/>
    <property type="match status" value="1"/>
</dbReference>
<dbReference type="InterPro" id="IPR006318">
    <property type="entry name" value="PTS_EI-like"/>
</dbReference>
<evidence type="ECO:0000313" key="15">
    <source>
        <dbReference type="Proteomes" id="UP000286954"/>
    </source>
</evidence>